<comment type="caution">
    <text evidence="1">The sequence shown here is derived from an EMBL/GenBank/DDBJ whole genome shotgun (WGS) entry which is preliminary data.</text>
</comment>
<sequence length="263" mass="29243">MSSLGISFMIGSGKYLGLPSIIGKKKKQVFGFLKDRLWRRINHWSAESDKELLALIQEWEKPSSNFLKLNIDAALFIDQQCFGLGLCIRDHSSGFVRAKSFLLQGNPNLGKLLGVLHALQYGCCFKPNDGKFDNRGKVAATPNCALTAVVTNPCGEKSPDHSVEDRGHHVHFGAVVEMGNEIQEHHYEEGGDKLQRESKEETTIPSLAKDIEVFEMLSQPTLRWEGDARLTGVSSKGGKCAESPPTFIRGKLRKNWKGVVYEL</sequence>
<keyword evidence="2" id="KW-1185">Reference proteome</keyword>
<reference evidence="1 2" key="1">
    <citation type="submission" date="2018-09" db="EMBL/GenBank/DDBJ databases">
        <title>A high-quality reference genome of wild soybean provides a powerful tool to mine soybean genomes.</title>
        <authorList>
            <person name="Xie M."/>
            <person name="Chung C.Y.L."/>
            <person name="Li M.-W."/>
            <person name="Wong F.-L."/>
            <person name="Chan T.-F."/>
            <person name="Lam H.-M."/>
        </authorList>
    </citation>
    <scope>NUCLEOTIDE SEQUENCE [LARGE SCALE GENOMIC DNA]</scope>
    <source>
        <strain evidence="2">cv. W05</strain>
        <tissue evidence="1">Hypocotyl of etiolated seedlings</tissue>
    </source>
</reference>
<organism evidence="1 2">
    <name type="scientific">Glycine soja</name>
    <name type="common">Wild soybean</name>
    <dbReference type="NCBI Taxonomy" id="3848"/>
    <lineage>
        <taxon>Eukaryota</taxon>
        <taxon>Viridiplantae</taxon>
        <taxon>Streptophyta</taxon>
        <taxon>Embryophyta</taxon>
        <taxon>Tracheophyta</taxon>
        <taxon>Spermatophyta</taxon>
        <taxon>Magnoliopsida</taxon>
        <taxon>eudicotyledons</taxon>
        <taxon>Gunneridae</taxon>
        <taxon>Pentapetalae</taxon>
        <taxon>rosids</taxon>
        <taxon>fabids</taxon>
        <taxon>Fabales</taxon>
        <taxon>Fabaceae</taxon>
        <taxon>Papilionoideae</taxon>
        <taxon>50 kb inversion clade</taxon>
        <taxon>NPAAA clade</taxon>
        <taxon>indigoferoid/millettioid clade</taxon>
        <taxon>Phaseoleae</taxon>
        <taxon>Glycine</taxon>
        <taxon>Glycine subgen. Soja</taxon>
    </lineage>
</organism>
<dbReference type="EMBL" id="QZWG01000016">
    <property type="protein sequence ID" value="RZB60120.1"/>
    <property type="molecule type" value="Genomic_DNA"/>
</dbReference>
<evidence type="ECO:0000313" key="2">
    <source>
        <dbReference type="Proteomes" id="UP000289340"/>
    </source>
</evidence>
<proteinExistence type="predicted"/>
<name>A0A445GFV1_GLYSO</name>
<dbReference type="InterPro" id="IPR052929">
    <property type="entry name" value="RNase_H-like_EbsB-rel"/>
</dbReference>
<dbReference type="PANTHER" id="PTHR47074">
    <property type="entry name" value="BNAC02G40300D PROTEIN"/>
    <property type="match status" value="1"/>
</dbReference>
<gene>
    <name evidence="1" type="ORF">D0Y65_043051</name>
</gene>
<protein>
    <submittedName>
        <fullName evidence="1">Uncharacterized protein</fullName>
    </submittedName>
</protein>
<accession>A0A445GFV1</accession>
<dbReference type="PANTHER" id="PTHR47074:SF48">
    <property type="entry name" value="POLYNUCLEOTIDYL TRANSFERASE, RIBONUCLEASE H-LIKE SUPERFAMILY PROTEIN"/>
    <property type="match status" value="1"/>
</dbReference>
<dbReference type="AlphaFoldDB" id="A0A445GFV1"/>
<dbReference type="Proteomes" id="UP000289340">
    <property type="component" value="Chromosome 16"/>
</dbReference>
<evidence type="ECO:0000313" key="1">
    <source>
        <dbReference type="EMBL" id="RZB60120.1"/>
    </source>
</evidence>